<dbReference type="Pfam" id="PF05686">
    <property type="entry name" value="Glyco_transf_90"/>
    <property type="match status" value="2"/>
</dbReference>
<feature type="domain" description="Glycosyl transferase CAP10" evidence="2">
    <location>
        <begin position="197"/>
        <end position="567"/>
    </location>
</feature>
<evidence type="ECO:0000313" key="4">
    <source>
        <dbReference type="Proteomes" id="UP000626092"/>
    </source>
</evidence>
<gene>
    <name evidence="3" type="ORF">RHSIM_Rhsim03G0184200</name>
</gene>
<feature type="compositionally biased region" description="Low complexity" evidence="1">
    <location>
        <begin position="61"/>
        <end position="76"/>
    </location>
</feature>
<name>A0A834H6Z1_RHOSS</name>
<dbReference type="Proteomes" id="UP000626092">
    <property type="component" value="Unassembled WGS sequence"/>
</dbReference>
<evidence type="ECO:0000313" key="3">
    <source>
        <dbReference type="EMBL" id="KAF7147468.1"/>
    </source>
</evidence>
<dbReference type="EMBL" id="WJXA01000003">
    <property type="protein sequence ID" value="KAF7147468.1"/>
    <property type="molecule type" value="Genomic_DNA"/>
</dbReference>
<dbReference type="InterPro" id="IPR006598">
    <property type="entry name" value="CAP10"/>
</dbReference>
<comment type="caution">
    <text evidence="3">The sequence shown here is derived from an EMBL/GenBank/DDBJ whole genome shotgun (WGS) entry which is preliminary data.</text>
</comment>
<feature type="region of interest" description="Disordered" evidence="1">
    <location>
        <begin position="393"/>
        <end position="417"/>
    </location>
</feature>
<keyword evidence="4" id="KW-1185">Reference proteome</keyword>
<accession>A0A834H6Z1</accession>
<dbReference type="OrthoDB" id="202415at2759"/>
<feature type="region of interest" description="Disordered" evidence="1">
    <location>
        <begin position="61"/>
        <end position="81"/>
    </location>
</feature>
<dbReference type="AlphaFoldDB" id="A0A834H6Z1"/>
<reference evidence="3" key="1">
    <citation type="submission" date="2019-11" db="EMBL/GenBank/DDBJ databases">
        <authorList>
            <person name="Liu Y."/>
            <person name="Hou J."/>
            <person name="Li T.-Q."/>
            <person name="Guan C.-H."/>
            <person name="Wu X."/>
            <person name="Wu H.-Z."/>
            <person name="Ling F."/>
            <person name="Zhang R."/>
            <person name="Shi X.-G."/>
            <person name="Ren J.-P."/>
            <person name="Chen E.-F."/>
            <person name="Sun J.-M."/>
        </authorList>
    </citation>
    <scope>NUCLEOTIDE SEQUENCE</scope>
    <source>
        <strain evidence="3">Adult_tree_wgs_1</strain>
        <tissue evidence="3">Leaves</tissue>
    </source>
</reference>
<evidence type="ECO:0000259" key="2">
    <source>
        <dbReference type="SMART" id="SM00672"/>
    </source>
</evidence>
<dbReference type="SMART" id="SM00672">
    <property type="entry name" value="CAP10"/>
    <property type="match status" value="1"/>
</dbReference>
<evidence type="ECO:0000256" key="1">
    <source>
        <dbReference type="SAM" id="MobiDB-lite"/>
    </source>
</evidence>
<dbReference type="InterPro" id="IPR051091">
    <property type="entry name" value="O-Glucosyltr/Glycosyltrsf_90"/>
</dbReference>
<protein>
    <recommendedName>
        <fullName evidence="2">Glycosyl transferase CAP10 domain-containing protein</fullName>
    </recommendedName>
</protein>
<feature type="compositionally biased region" description="Basic residues" evidence="1">
    <location>
        <begin position="396"/>
        <end position="407"/>
    </location>
</feature>
<sequence>MKWPMPSGWQFIVYGSFVVALVCIVHSIDEICLESLLKLDRIPLLLPETFQYHSINESIAGNTPPNGTIPATTTTETPKKPRQKIEIPLNCTFGVHLTCPANYYPTSFPSQEDQDVVDRPPPTTCPDYFRWIHEDLRPWKETGITRDMVESAWIESNFRVVILDGRAYMQRHKKGHTSRELFTLWGILQLLRRYPGKLPDVDLMFSIADQSAIKVADYSGPNATTAPPPLFRYCGTDNTLEIVFPDWSFWGWADLHIKSWEGFLEELKGQDKRWMDKEAYAQWKGTPLSPDRRDLFKCNISDKQDWGARLYKLVFALFFLNMHVWHPSLKNLTGRCGVRSARRRIERGRTRMRSMNSSESTSFGVELVELAEVEVAVAVDLADHGGDLVGGCDRPRRPRPRRIRHSRNCPSRTSRTVGDAATKDWNKEIQEGFKDTDLASQCMHSNFFPRVIWCCFNRYKIYVEGRGWSVSEKYILACNSVTLLVKPRYYDFFTRGLMPMHHYWPINNDDKCRSIKFAVEWGNTHEQEAKDIVKSASDFVHEDLKMDYVYDYMFHVLSEYSKLMRYKPTIPEKAWEICSETLACKAIELHKKYLMESMVKGPTDVRPCNMPPPYDPHAFRTLLRSKANSVSLVELWEQRYWENQTIHN</sequence>
<proteinExistence type="predicted"/>
<dbReference type="PANTHER" id="PTHR12203">
    <property type="entry name" value="KDEL LYS-ASP-GLU-LEU CONTAINING - RELATED"/>
    <property type="match status" value="1"/>
</dbReference>
<dbReference type="PANTHER" id="PTHR12203:SF99">
    <property type="entry name" value="OS04G0534100 PROTEIN"/>
    <property type="match status" value="1"/>
</dbReference>
<organism evidence="3 4">
    <name type="scientific">Rhododendron simsii</name>
    <name type="common">Sims's rhododendron</name>
    <dbReference type="NCBI Taxonomy" id="118357"/>
    <lineage>
        <taxon>Eukaryota</taxon>
        <taxon>Viridiplantae</taxon>
        <taxon>Streptophyta</taxon>
        <taxon>Embryophyta</taxon>
        <taxon>Tracheophyta</taxon>
        <taxon>Spermatophyta</taxon>
        <taxon>Magnoliopsida</taxon>
        <taxon>eudicotyledons</taxon>
        <taxon>Gunneridae</taxon>
        <taxon>Pentapetalae</taxon>
        <taxon>asterids</taxon>
        <taxon>Ericales</taxon>
        <taxon>Ericaceae</taxon>
        <taxon>Ericoideae</taxon>
        <taxon>Rhodoreae</taxon>
        <taxon>Rhododendron</taxon>
    </lineage>
</organism>